<dbReference type="RefSeq" id="WP_089916381.1">
    <property type="nucleotide sequence ID" value="NZ_FOBB01000005.1"/>
</dbReference>
<dbReference type="InterPro" id="IPR014878">
    <property type="entry name" value="THAP4-like_heme-bd"/>
</dbReference>
<evidence type="ECO:0000313" key="2">
    <source>
        <dbReference type="EMBL" id="SEM60964.1"/>
    </source>
</evidence>
<dbReference type="Gene3D" id="2.40.128.20">
    <property type="match status" value="1"/>
</dbReference>
<evidence type="ECO:0000259" key="1">
    <source>
        <dbReference type="Pfam" id="PF08768"/>
    </source>
</evidence>
<evidence type="ECO:0000313" key="3">
    <source>
        <dbReference type="Proteomes" id="UP000198984"/>
    </source>
</evidence>
<accession>A0A1H7ZT47</accession>
<dbReference type="PANTHER" id="PTHR15854">
    <property type="entry name" value="THAP4 PROTEIN"/>
    <property type="match status" value="1"/>
</dbReference>
<dbReference type="Pfam" id="PF08768">
    <property type="entry name" value="THAP4_heme-bd"/>
    <property type="match status" value="1"/>
</dbReference>
<dbReference type="InterPro" id="IPR045165">
    <property type="entry name" value="Nitrobindin"/>
</dbReference>
<dbReference type="SUPFAM" id="SSF50814">
    <property type="entry name" value="Lipocalins"/>
    <property type="match status" value="1"/>
</dbReference>
<proteinExistence type="predicted"/>
<dbReference type="InterPro" id="IPR012674">
    <property type="entry name" value="Calycin"/>
</dbReference>
<sequence>MKDILLKMKSLFAGKWAGEGFAKFPTIDDTAYTEQLEFIPDEYKDAIFFRQKTWYKNNTEKNGHTVFWDTGFIILKEDKILLHSVQVGGRMETYELMQTENETFTFNSAAILNDPRSIRSQRIFTVNGDHFHYELNMASHAADFQNHLLADLERAEF</sequence>
<dbReference type="PANTHER" id="PTHR15854:SF4">
    <property type="entry name" value="PEROXYNITRITE ISOMERASE THAP4"/>
    <property type="match status" value="1"/>
</dbReference>
<protein>
    <recommendedName>
        <fullName evidence="1">THAP4-like heme-binding domain-containing protein</fullName>
    </recommendedName>
</protein>
<dbReference type="OrthoDB" id="4804006at2"/>
<dbReference type="AlphaFoldDB" id="A0A1H7ZT47"/>
<name>A0A1H7ZT47_9BACT</name>
<keyword evidence="3" id="KW-1185">Reference proteome</keyword>
<gene>
    <name evidence="2" type="ORF">SAMN04488505_105176</name>
</gene>
<dbReference type="Proteomes" id="UP000198984">
    <property type="component" value="Unassembled WGS sequence"/>
</dbReference>
<dbReference type="STRING" id="573321.SAMN04488505_105176"/>
<feature type="domain" description="THAP4-like heme-binding" evidence="1">
    <location>
        <begin position="11"/>
        <end position="154"/>
    </location>
</feature>
<dbReference type="EMBL" id="FOBB01000005">
    <property type="protein sequence ID" value="SEM60964.1"/>
    <property type="molecule type" value="Genomic_DNA"/>
</dbReference>
<reference evidence="2 3" key="1">
    <citation type="submission" date="2016-10" db="EMBL/GenBank/DDBJ databases">
        <authorList>
            <person name="de Groot N.N."/>
        </authorList>
    </citation>
    <scope>NUCLEOTIDE SEQUENCE [LARGE SCALE GENOMIC DNA]</scope>
    <source>
        <strain evidence="2 3">DSM 21039</strain>
    </source>
</reference>
<organism evidence="2 3">
    <name type="scientific">Chitinophaga rupis</name>
    <dbReference type="NCBI Taxonomy" id="573321"/>
    <lineage>
        <taxon>Bacteria</taxon>
        <taxon>Pseudomonadati</taxon>
        <taxon>Bacteroidota</taxon>
        <taxon>Chitinophagia</taxon>
        <taxon>Chitinophagales</taxon>
        <taxon>Chitinophagaceae</taxon>
        <taxon>Chitinophaga</taxon>
    </lineage>
</organism>